<reference evidence="1 2" key="1">
    <citation type="submission" date="2017-03" db="EMBL/GenBank/DDBJ databases">
        <authorList>
            <person name="Afonso C.L."/>
            <person name="Miller P.J."/>
            <person name="Scott M.A."/>
            <person name="Spackman E."/>
            <person name="Goraichik I."/>
            <person name="Dimitrov K.M."/>
            <person name="Suarez D.L."/>
            <person name="Swayne D.E."/>
        </authorList>
    </citation>
    <scope>NUCLEOTIDE SEQUENCE [LARGE SCALE GENOMIC DNA]</scope>
    <source>
        <strain evidence="1">Genome sequencing of Nitrospira japonica strain NJ11</strain>
    </source>
</reference>
<evidence type="ECO:0000313" key="1">
    <source>
        <dbReference type="EMBL" id="SLM48149.1"/>
    </source>
</evidence>
<dbReference type="Proteomes" id="UP000192042">
    <property type="component" value="Chromosome I"/>
</dbReference>
<sequence>MTKGADLRLDSLIEGSSGNRNLPWMHGEYRRLKRGVKASPVEKPLAESPDLCYALARPIHDRFYCNRRYAAATSLAASFRKPSGQAWRCG</sequence>
<name>A0A1W1I5I8_9BACT</name>
<dbReference type="KEGG" id="nja:NSJP_1977"/>
<gene>
    <name evidence="1" type="ORF">NSJP_1977</name>
</gene>
<evidence type="ECO:0000313" key="2">
    <source>
        <dbReference type="Proteomes" id="UP000192042"/>
    </source>
</evidence>
<organism evidence="1 2">
    <name type="scientific">Nitrospira japonica</name>
    <dbReference type="NCBI Taxonomy" id="1325564"/>
    <lineage>
        <taxon>Bacteria</taxon>
        <taxon>Pseudomonadati</taxon>
        <taxon>Nitrospirota</taxon>
        <taxon>Nitrospiria</taxon>
        <taxon>Nitrospirales</taxon>
        <taxon>Nitrospiraceae</taxon>
        <taxon>Nitrospira</taxon>
    </lineage>
</organism>
<proteinExistence type="predicted"/>
<keyword evidence="2" id="KW-1185">Reference proteome</keyword>
<accession>A0A1W1I5I8</accession>
<dbReference type="STRING" id="1325564.NSJP_1977"/>
<dbReference type="AlphaFoldDB" id="A0A1W1I5I8"/>
<dbReference type="EMBL" id="LT828648">
    <property type="protein sequence ID" value="SLM48149.1"/>
    <property type="molecule type" value="Genomic_DNA"/>
</dbReference>
<protein>
    <submittedName>
        <fullName evidence="1">Uncharacterized protein</fullName>
    </submittedName>
</protein>